<dbReference type="GO" id="GO:0000151">
    <property type="term" value="C:ubiquitin ligase complex"/>
    <property type="evidence" value="ECO:0007669"/>
    <property type="project" value="TreeGrafter"/>
</dbReference>
<dbReference type="InterPro" id="IPR014764">
    <property type="entry name" value="DCN-prot"/>
</dbReference>
<sequence length="284" mass="32881">MYAYAGRGVYSQKERVNNLLRLVTKGSNRFDLFVTAMPRSKRRAPNEMSSTDEDRYSSKRIRNSNSSSRRFQRLDEPNTFSQKKCLAWFREYTSPDEPDVLGPEGMEKFCEDIGVEPENIVMLVLAYRMQARQMGFFTQEEWLKGLSELQCDSIQKLQGRLEQLRCMLNDQHTFKAIYRYAYDFARDKDQRSMDMETAKAMLQLLLGSEEYGYGDGEGDVAVIVGEALGALYAVINKDQWCNILEFSRTINIELSNYDVDGAWPVMLDEFVEWLKAARTKTDIS</sequence>
<dbReference type="PANTHER" id="PTHR12281">
    <property type="entry name" value="RP42 RELATED"/>
    <property type="match status" value="1"/>
</dbReference>
<dbReference type="GO" id="GO:0045116">
    <property type="term" value="P:protein neddylation"/>
    <property type="evidence" value="ECO:0007669"/>
    <property type="project" value="TreeGrafter"/>
</dbReference>
<comment type="function">
    <text evidence="3">Neddylation of cullins play an essential role in the regulation of SCF-type complexes activity.</text>
</comment>
<dbReference type="GO" id="GO:0031624">
    <property type="term" value="F:ubiquitin conjugating enzyme binding"/>
    <property type="evidence" value="ECO:0007669"/>
    <property type="project" value="TreeGrafter"/>
</dbReference>
<comment type="caution">
    <text evidence="6">The sequence shown here is derived from an EMBL/GenBank/DDBJ whole genome shotgun (WGS) entry which is preliminary data.</text>
</comment>
<dbReference type="InterPro" id="IPR005176">
    <property type="entry name" value="PONY_dom"/>
</dbReference>
<dbReference type="GO" id="GO:0032182">
    <property type="term" value="F:ubiquitin-like protein binding"/>
    <property type="evidence" value="ECO:0007669"/>
    <property type="project" value="TreeGrafter"/>
</dbReference>
<dbReference type="Pfam" id="PF03556">
    <property type="entry name" value="Cullin_binding"/>
    <property type="match status" value="1"/>
</dbReference>
<name>A0AAW1NIU6_POPJA</name>
<dbReference type="GO" id="GO:0005634">
    <property type="term" value="C:nucleus"/>
    <property type="evidence" value="ECO:0007669"/>
    <property type="project" value="UniProtKB-SubCell"/>
</dbReference>
<feature type="region of interest" description="Disordered" evidence="4">
    <location>
        <begin position="41"/>
        <end position="74"/>
    </location>
</feature>
<protein>
    <recommendedName>
        <fullName evidence="3">Defective in cullin neddylation protein</fullName>
    </recommendedName>
</protein>
<evidence type="ECO:0000256" key="3">
    <source>
        <dbReference type="RuleBase" id="RU410713"/>
    </source>
</evidence>
<dbReference type="Gene3D" id="1.10.238.10">
    <property type="entry name" value="EF-hand"/>
    <property type="match status" value="1"/>
</dbReference>
<dbReference type="EMBL" id="JASPKY010000003">
    <property type="protein sequence ID" value="KAK9758600.1"/>
    <property type="molecule type" value="Genomic_DNA"/>
</dbReference>
<feature type="domain" description="DCUN1" evidence="5">
    <location>
        <begin position="80"/>
        <end position="275"/>
    </location>
</feature>
<dbReference type="Gene3D" id="1.10.238.200">
    <property type="entry name" value="Cullin, PONY binding domain"/>
    <property type="match status" value="1"/>
</dbReference>
<dbReference type="GO" id="GO:0097602">
    <property type="term" value="F:cullin family protein binding"/>
    <property type="evidence" value="ECO:0007669"/>
    <property type="project" value="TreeGrafter"/>
</dbReference>
<evidence type="ECO:0000313" key="7">
    <source>
        <dbReference type="Proteomes" id="UP001458880"/>
    </source>
</evidence>
<dbReference type="FunFam" id="1.10.238.200:FF:000002">
    <property type="entry name" value="DCN1-like protein"/>
    <property type="match status" value="1"/>
</dbReference>
<dbReference type="FunFam" id="1.10.238.10:FF:000041">
    <property type="entry name" value="DCN1-like protein"/>
    <property type="match status" value="1"/>
</dbReference>
<organism evidence="6 7">
    <name type="scientific">Popillia japonica</name>
    <name type="common">Japanese beetle</name>
    <dbReference type="NCBI Taxonomy" id="7064"/>
    <lineage>
        <taxon>Eukaryota</taxon>
        <taxon>Metazoa</taxon>
        <taxon>Ecdysozoa</taxon>
        <taxon>Arthropoda</taxon>
        <taxon>Hexapoda</taxon>
        <taxon>Insecta</taxon>
        <taxon>Pterygota</taxon>
        <taxon>Neoptera</taxon>
        <taxon>Endopterygota</taxon>
        <taxon>Coleoptera</taxon>
        <taxon>Polyphaga</taxon>
        <taxon>Scarabaeiformia</taxon>
        <taxon>Scarabaeidae</taxon>
        <taxon>Rutelinae</taxon>
        <taxon>Popillia</taxon>
    </lineage>
</organism>
<evidence type="ECO:0000256" key="4">
    <source>
        <dbReference type="SAM" id="MobiDB-lite"/>
    </source>
</evidence>
<comment type="subcellular location">
    <subcellularLocation>
        <location evidence="1">Nucleus</location>
    </subcellularLocation>
</comment>
<evidence type="ECO:0000313" key="6">
    <source>
        <dbReference type="EMBL" id="KAK9758600.1"/>
    </source>
</evidence>
<keyword evidence="2" id="KW-0539">Nucleus</keyword>
<dbReference type="Proteomes" id="UP001458880">
    <property type="component" value="Unassembled WGS sequence"/>
</dbReference>
<gene>
    <name evidence="6" type="ORF">QE152_g711</name>
</gene>
<keyword evidence="7" id="KW-1185">Reference proteome</keyword>
<dbReference type="AlphaFoldDB" id="A0AAW1NIU6"/>
<evidence type="ECO:0000256" key="1">
    <source>
        <dbReference type="ARBA" id="ARBA00004123"/>
    </source>
</evidence>
<evidence type="ECO:0000259" key="5">
    <source>
        <dbReference type="PROSITE" id="PS51229"/>
    </source>
</evidence>
<accession>A0AAW1NIU6</accession>
<dbReference type="InterPro" id="IPR042460">
    <property type="entry name" value="DCN1-like_PONY"/>
</dbReference>
<evidence type="ECO:0000256" key="2">
    <source>
        <dbReference type="ARBA" id="ARBA00023242"/>
    </source>
</evidence>
<proteinExistence type="predicted"/>
<reference evidence="6 7" key="1">
    <citation type="journal article" date="2024" name="BMC Genomics">
        <title>De novo assembly and annotation of Popillia japonica's genome with initial clues to its potential as an invasive pest.</title>
        <authorList>
            <person name="Cucini C."/>
            <person name="Boschi S."/>
            <person name="Funari R."/>
            <person name="Cardaioli E."/>
            <person name="Iannotti N."/>
            <person name="Marturano G."/>
            <person name="Paoli F."/>
            <person name="Bruttini M."/>
            <person name="Carapelli A."/>
            <person name="Frati F."/>
            <person name="Nardi F."/>
        </authorList>
    </citation>
    <scope>NUCLEOTIDE SEQUENCE [LARGE SCALE GENOMIC DNA]</scope>
    <source>
        <strain evidence="6">DMR45628</strain>
    </source>
</reference>
<dbReference type="PROSITE" id="PS51229">
    <property type="entry name" value="DCUN1"/>
    <property type="match status" value="1"/>
</dbReference>
<dbReference type="PANTHER" id="PTHR12281:SF12">
    <property type="entry name" value="DEFECTIVE IN CULLIN NEDDYLATION PROTEIN"/>
    <property type="match status" value="1"/>
</dbReference>